<accession>Q94ML0</accession>
<keyword evidence="2" id="KW-1185">Reference proteome</keyword>
<dbReference type="EMBL" id="AY039807">
    <property type="protein sequence ID" value="AAK74126.1"/>
    <property type="molecule type" value="Genomic_RNA"/>
</dbReference>
<dbReference type="Proteomes" id="UP000001051">
    <property type="component" value="Genome"/>
</dbReference>
<dbReference type="OrthoDB" id="12996at10239"/>
<dbReference type="RefSeq" id="NP_690834.1">
    <property type="nucleotide sequence ID" value="NC_004175.1"/>
</dbReference>
<proteinExistence type="predicted"/>
<evidence type="ECO:0000313" key="2">
    <source>
        <dbReference type="Proteomes" id="UP000001051"/>
    </source>
</evidence>
<protein>
    <submittedName>
        <fullName evidence="1">p3c</fullName>
    </submittedName>
</protein>
<reference evidence="2" key="2">
    <citation type="journal article" date="2002" name="Virology">
        <title>Characterization of phi12, a bacteriophage related to phi6: nucleotide sequence of the large double-stranded RNA.</title>
        <authorList>
            <person name="Gottlieb P."/>
            <person name="Potgieter C."/>
            <person name="Wei H."/>
            <person name="Toporovsky I."/>
        </authorList>
    </citation>
    <scope>NUCLEOTIDE SEQUENCE [LARGE SCALE GENOMIC DNA]</scope>
</reference>
<organism evidence="1 2">
    <name type="scientific">Pseudomonas phage phi12</name>
    <dbReference type="NCBI Taxonomy" id="161736"/>
    <lineage>
        <taxon>Viruses</taxon>
        <taxon>Riboviria</taxon>
        <taxon>Orthornavirae</taxon>
        <taxon>Duplornaviricota</taxon>
        <taxon>Vidaverviricetes</taxon>
        <taxon>Mindivirales</taxon>
        <taxon>Cystoviridae</taxon>
        <taxon>Betacystovirus</taxon>
        <taxon>Betacystovirus phi12</taxon>
        <taxon>Cystovirus phi12</taxon>
    </lineage>
</organism>
<gene>
    <name evidence="1" type="primary">3c</name>
</gene>
<dbReference type="KEGG" id="vg:984336"/>
<reference evidence="1 2" key="1">
    <citation type="journal article" date="2002" name="Virology">
        <title>Characterization of phi 12, a bacteriophage related to phi 6: nucleotide sequence of the small and middle double-stranded RNA.</title>
        <authorList>
            <person name="Gottlieb P."/>
            <person name="Wei H."/>
            <person name="Potgieter C."/>
            <person name="Toporovsky I."/>
        </authorList>
    </citation>
    <scope>NUCLEOTIDE SEQUENCE [LARGE SCALE GENOMIC DNA]</scope>
</reference>
<name>Q94ML0_9VIRU</name>
<evidence type="ECO:0000313" key="1">
    <source>
        <dbReference type="EMBL" id="AAK74126.1"/>
    </source>
</evidence>
<sequence length="368" mass="39494">MDSQVVPSLLSLGVGGLAGYQLGKNSVAQPEVDPTSDAATIAGLNQRIALLQAQSEAQAALVAAMKDQSTTGLAVQAQLQAQINDLSSKLSGQQVTLFNNFPAVFGTGDPAVGGWIKGRDGLLINRVLPNFIPMKSLITTVTGYDKTWATTSIAISDITTKLAAWPITIGRSVNNTLRVSHFNGIFGSMATILNFAEEVADDPDFTCSASIYDNGTYHASCLAIPIGRNSLMLLPGTIVNVPSGYNYEDWNANMLKDCTRAAASGGIAIPTLAQRGSYISGRQGITLQLSHRTARSLTLRSWNIVAHPLAQWQETWRMNLTDLGDTNSRRQGATSVVTRMNTSLTPKFFRPNDQGDYDTVDVTQSSYM</sequence>